<sequence>MDKKSKDDQRLYTIEDLECILEHIPYEVWIKDKEGKHVYINKRGANKIGLDKEDIIGKSDKEIRPKEFCCKCDETDKIVLEEKRELFYEHEYYSDKDEFYRVYKFPIKDKDENVKFISGFSNEYSYGKKINEELENLFVSNMEELEDIECTQAISRILKNLDSMIKCTSINLFLVDKNGDNLKNYLSNENDIFCENTQ</sequence>
<comment type="caution">
    <text evidence="2">The sequence shown here is derived from an EMBL/GenBank/DDBJ whole genome shotgun (WGS) entry which is preliminary data.</text>
</comment>
<proteinExistence type="predicted"/>
<evidence type="ECO:0000259" key="1">
    <source>
        <dbReference type="PROSITE" id="PS50112"/>
    </source>
</evidence>
<name>A0A0B3W3E3_9FIRM</name>
<dbReference type="InterPro" id="IPR000014">
    <property type="entry name" value="PAS"/>
</dbReference>
<dbReference type="SUPFAM" id="SSF55785">
    <property type="entry name" value="PYP-like sensor domain (PAS domain)"/>
    <property type="match status" value="1"/>
</dbReference>
<dbReference type="AlphaFoldDB" id="A0A0B3W3E3"/>
<reference evidence="2 3" key="1">
    <citation type="submission" date="2014-12" db="EMBL/GenBank/DDBJ databases">
        <title>Draft genome sequence of Terrisporobacter sp. 08-306576, isolated from the blood culture of a bacteremia patient.</title>
        <authorList>
            <person name="Lund L.C."/>
            <person name="Sydenham T.V."/>
            <person name="Hogh S.V."/>
            <person name="Skov M.N."/>
            <person name="Kemp M."/>
            <person name="Justesen U.S."/>
        </authorList>
    </citation>
    <scope>NUCLEOTIDE SEQUENCE [LARGE SCALE GENOMIC DNA]</scope>
    <source>
        <strain evidence="2 3">08-306576</strain>
    </source>
</reference>
<evidence type="ECO:0000313" key="3">
    <source>
        <dbReference type="Proteomes" id="UP000031189"/>
    </source>
</evidence>
<dbReference type="InterPro" id="IPR013656">
    <property type="entry name" value="PAS_4"/>
</dbReference>
<dbReference type="NCBIfam" id="TIGR00229">
    <property type="entry name" value="sensory_box"/>
    <property type="match status" value="1"/>
</dbReference>
<organism evidence="2 3">
    <name type="scientific">Terrisporobacter othiniensis</name>
    <dbReference type="NCBI Taxonomy" id="1577792"/>
    <lineage>
        <taxon>Bacteria</taxon>
        <taxon>Bacillati</taxon>
        <taxon>Bacillota</taxon>
        <taxon>Clostridia</taxon>
        <taxon>Peptostreptococcales</taxon>
        <taxon>Peptostreptococcaceae</taxon>
        <taxon>Terrisporobacter</taxon>
    </lineage>
</organism>
<dbReference type="EMBL" id="JWHR01000099">
    <property type="protein sequence ID" value="KHS56917.1"/>
    <property type="molecule type" value="Genomic_DNA"/>
</dbReference>
<keyword evidence="3" id="KW-1185">Reference proteome</keyword>
<gene>
    <name evidence="2" type="ORF">QX51_11180</name>
</gene>
<evidence type="ECO:0000313" key="2">
    <source>
        <dbReference type="EMBL" id="KHS56917.1"/>
    </source>
</evidence>
<dbReference type="Pfam" id="PF08448">
    <property type="entry name" value="PAS_4"/>
    <property type="match status" value="1"/>
</dbReference>
<dbReference type="PROSITE" id="PS50112">
    <property type="entry name" value="PAS"/>
    <property type="match status" value="1"/>
</dbReference>
<dbReference type="RefSeq" id="WP_039679992.1">
    <property type="nucleotide sequence ID" value="NZ_JWHR01000099.1"/>
</dbReference>
<dbReference type="Proteomes" id="UP000031189">
    <property type="component" value="Unassembled WGS sequence"/>
</dbReference>
<protein>
    <recommendedName>
        <fullName evidence="1">PAS domain-containing protein</fullName>
    </recommendedName>
</protein>
<dbReference type="Gene3D" id="3.30.450.20">
    <property type="entry name" value="PAS domain"/>
    <property type="match status" value="1"/>
</dbReference>
<dbReference type="STRING" id="1577792.QX51_11180"/>
<dbReference type="InterPro" id="IPR035965">
    <property type="entry name" value="PAS-like_dom_sf"/>
</dbReference>
<dbReference type="OrthoDB" id="9813394at2"/>
<accession>A0A0B3W3E3</accession>
<feature type="domain" description="PAS" evidence="1">
    <location>
        <begin position="13"/>
        <end position="59"/>
    </location>
</feature>